<dbReference type="Gene3D" id="3.30.1330.80">
    <property type="entry name" value="Hypothetical protein, similar to alpha- acetolactate decarboxylase, domain 2"/>
    <property type="match status" value="1"/>
</dbReference>
<protein>
    <recommendedName>
        <fullName evidence="1">PPC domain-containing protein</fullName>
    </recommendedName>
</protein>
<dbReference type="AlphaFoldDB" id="A0A9D4KTZ9"/>
<proteinExistence type="predicted"/>
<keyword evidence="3" id="KW-1185">Reference proteome</keyword>
<dbReference type="CDD" id="cd11378">
    <property type="entry name" value="DUF296"/>
    <property type="match status" value="1"/>
</dbReference>
<evidence type="ECO:0000259" key="1">
    <source>
        <dbReference type="PROSITE" id="PS51742"/>
    </source>
</evidence>
<feature type="domain" description="PPC" evidence="1">
    <location>
        <begin position="13"/>
        <end position="143"/>
    </location>
</feature>
<dbReference type="PROSITE" id="PS51742">
    <property type="entry name" value="PPC"/>
    <property type="match status" value="1"/>
</dbReference>
<dbReference type="InterPro" id="IPR005175">
    <property type="entry name" value="PPC_dom"/>
</dbReference>
<dbReference type="SUPFAM" id="SSF117856">
    <property type="entry name" value="AF0104/ALDC/Ptd012-like"/>
    <property type="match status" value="1"/>
</dbReference>
<dbReference type="PANTHER" id="PTHR34988">
    <property type="entry name" value="PROTEIN, PUTATIVE-RELATED"/>
    <property type="match status" value="1"/>
</dbReference>
<name>A0A9D4KTZ9_DREPO</name>
<dbReference type="PANTHER" id="PTHR34988:SF1">
    <property type="entry name" value="DNA-BINDING PROTEIN"/>
    <property type="match status" value="1"/>
</dbReference>
<sequence length="145" mass="15630">MLSDAVVSHPCLGSTMVTYALRLKPGEEIVSTLHRFVEDNNLGAVSILTCVGSVSRVTLRMADSTTIKTYKENCEIVSLVGTVSAGGHMHACFSDARGDVFGGHVIGDMYVYTTAEILLGECTGLSFTREHCHLSGYDELVVKKK</sequence>
<organism evidence="2 3">
    <name type="scientific">Dreissena polymorpha</name>
    <name type="common">Zebra mussel</name>
    <name type="synonym">Mytilus polymorpha</name>
    <dbReference type="NCBI Taxonomy" id="45954"/>
    <lineage>
        <taxon>Eukaryota</taxon>
        <taxon>Metazoa</taxon>
        <taxon>Spiralia</taxon>
        <taxon>Lophotrochozoa</taxon>
        <taxon>Mollusca</taxon>
        <taxon>Bivalvia</taxon>
        <taxon>Autobranchia</taxon>
        <taxon>Heteroconchia</taxon>
        <taxon>Euheterodonta</taxon>
        <taxon>Imparidentia</taxon>
        <taxon>Neoheterodontei</taxon>
        <taxon>Myida</taxon>
        <taxon>Dreissenoidea</taxon>
        <taxon>Dreissenidae</taxon>
        <taxon>Dreissena</taxon>
    </lineage>
</organism>
<gene>
    <name evidence="2" type="ORF">DPMN_087477</name>
</gene>
<evidence type="ECO:0000313" key="2">
    <source>
        <dbReference type="EMBL" id="KAH3845202.1"/>
    </source>
</evidence>
<evidence type="ECO:0000313" key="3">
    <source>
        <dbReference type="Proteomes" id="UP000828390"/>
    </source>
</evidence>
<dbReference type="Pfam" id="PF03479">
    <property type="entry name" value="PCC"/>
    <property type="match status" value="1"/>
</dbReference>
<reference evidence="2" key="1">
    <citation type="journal article" date="2019" name="bioRxiv">
        <title>The Genome of the Zebra Mussel, Dreissena polymorpha: A Resource for Invasive Species Research.</title>
        <authorList>
            <person name="McCartney M.A."/>
            <person name="Auch B."/>
            <person name="Kono T."/>
            <person name="Mallez S."/>
            <person name="Zhang Y."/>
            <person name="Obille A."/>
            <person name="Becker A."/>
            <person name="Abrahante J.E."/>
            <person name="Garbe J."/>
            <person name="Badalamenti J.P."/>
            <person name="Herman A."/>
            <person name="Mangelson H."/>
            <person name="Liachko I."/>
            <person name="Sullivan S."/>
            <person name="Sone E.D."/>
            <person name="Koren S."/>
            <person name="Silverstein K.A.T."/>
            <person name="Beckman K.B."/>
            <person name="Gohl D.M."/>
        </authorList>
    </citation>
    <scope>NUCLEOTIDE SEQUENCE</scope>
    <source>
        <strain evidence="2">Duluth1</strain>
        <tissue evidence="2">Whole animal</tissue>
    </source>
</reference>
<dbReference type="OrthoDB" id="2156856at2759"/>
<dbReference type="EMBL" id="JAIWYP010000003">
    <property type="protein sequence ID" value="KAH3845202.1"/>
    <property type="molecule type" value="Genomic_DNA"/>
</dbReference>
<comment type="caution">
    <text evidence="2">The sequence shown here is derived from an EMBL/GenBank/DDBJ whole genome shotgun (WGS) entry which is preliminary data.</text>
</comment>
<dbReference type="Proteomes" id="UP000828390">
    <property type="component" value="Unassembled WGS sequence"/>
</dbReference>
<reference evidence="2" key="2">
    <citation type="submission" date="2020-11" db="EMBL/GenBank/DDBJ databases">
        <authorList>
            <person name="McCartney M.A."/>
            <person name="Auch B."/>
            <person name="Kono T."/>
            <person name="Mallez S."/>
            <person name="Becker A."/>
            <person name="Gohl D.M."/>
            <person name="Silverstein K.A.T."/>
            <person name="Koren S."/>
            <person name="Bechman K.B."/>
            <person name="Herman A."/>
            <person name="Abrahante J.E."/>
            <person name="Garbe J."/>
        </authorList>
    </citation>
    <scope>NUCLEOTIDE SEQUENCE</scope>
    <source>
        <strain evidence="2">Duluth1</strain>
        <tissue evidence="2">Whole animal</tissue>
    </source>
</reference>
<accession>A0A9D4KTZ9</accession>